<dbReference type="PRINTS" id="PR00508">
    <property type="entry name" value="S21N4MTFRASE"/>
</dbReference>
<keyword evidence="2 5" id="KW-0808">Transferase</keyword>
<dbReference type="Gene3D" id="3.40.50.150">
    <property type="entry name" value="Vaccinia Virus protein VP39"/>
    <property type="match status" value="1"/>
</dbReference>
<feature type="domain" description="DNA methylase N-4/N-6" evidence="4">
    <location>
        <begin position="26"/>
        <end position="120"/>
    </location>
</feature>
<dbReference type="GeneID" id="77288164"/>
<protein>
    <recommendedName>
        <fullName evidence="3">Methyltransferase</fullName>
        <ecNumber evidence="3">2.1.1.-</ecNumber>
    </recommendedName>
</protein>
<dbReference type="HOGENOM" id="CLU_024927_2_2_3"/>
<dbReference type="GO" id="GO:0009007">
    <property type="term" value="F:site-specific DNA-methyltransferase (adenine-specific) activity"/>
    <property type="evidence" value="ECO:0007669"/>
    <property type="project" value="TreeGrafter"/>
</dbReference>
<reference evidence="5 6" key="1">
    <citation type="journal article" date="2014" name="Appl. Environ. Microbiol.">
        <title>Elucidation of insertion elements encoded on plasmids and in vitro construction of shuttle vectors from the toxic cyanobacterium Planktothrix.</title>
        <authorList>
            <person name="Christiansen G."/>
            <person name="Goesmann A."/>
            <person name="Kurmayer R."/>
        </authorList>
    </citation>
    <scope>NUCLEOTIDE SEQUENCE [LARGE SCALE GENOMIC DNA]</scope>
    <source>
        <strain evidence="5 6">NIVA-CYA 126/8</strain>
    </source>
</reference>
<proteinExistence type="inferred from homology"/>
<dbReference type="InterPro" id="IPR002941">
    <property type="entry name" value="DNA_methylase_N4/N6"/>
</dbReference>
<dbReference type="GO" id="GO:0005737">
    <property type="term" value="C:cytoplasm"/>
    <property type="evidence" value="ECO:0007669"/>
    <property type="project" value="TreeGrafter"/>
</dbReference>
<dbReference type="InterPro" id="IPR029063">
    <property type="entry name" value="SAM-dependent_MTases_sf"/>
</dbReference>
<dbReference type="RefSeq" id="WP_042155507.1">
    <property type="nucleotide sequence ID" value="NZ_CM002803.1"/>
</dbReference>
<dbReference type="EMBL" id="CM002803">
    <property type="protein sequence ID" value="KEI68180.1"/>
    <property type="molecule type" value="Genomic_DNA"/>
</dbReference>
<evidence type="ECO:0000313" key="5">
    <source>
        <dbReference type="EMBL" id="KEI68180.1"/>
    </source>
</evidence>
<dbReference type="PANTHER" id="PTHR13370">
    <property type="entry name" value="RNA METHYLASE-RELATED"/>
    <property type="match status" value="1"/>
</dbReference>
<dbReference type="EC" id="2.1.1.-" evidence="3"/>
<evidence type="ECO:0000256" key="1">
    <source>
        <dbReference type="ARBA" id="ARBA00022603"/>
    </source>
</evidence>
<dbReference type="GO" id="GO:0003677">
    <property type="term" value="F:DNA binding"/>
    <property type="evidence" value="ECO:0007669"/>
    <property type="project" value="InterPro"/>
</dbReference>
<evidence type="ECO:0000256" key="3">
    <source>
        <dbReference type="RuleBase" id="RU362026"/>
    </source>
</evidence>
<keyword evidence="1 5" id="KW-0489">Methyltransferase</keyword>
<dbReference type="PATRIC" id="fig|388467.6.peg.3347"/>
<dbReference type="STRING" id="388467.A19Y_3400"/>
<dbReference type="Pfam" id="PF01555">
    <property type="entry name" value="N6_N4_Mtase"/>
    <property type="match status" value="2"/>
</dbReference>
<dbReference type="eggNOG" id="COG0863">
    <property type="taxonomic scope" value="Bacteria"/>
</dbReference>
<evidence type="ECO:0000259" key="4">
    <source>
        <dbReference type="Pfam" id="PF01555"/>
    </source>
</evidence>
<evidence type="ECO:0000313" key="6">
    <source>
        <dbReference type="Proteomes" id="UP000027395"/>
    </source>
</evidence>
<evidence type="ECO:0000256" key="2">
    <source>
        <dbReference type="ARBA" id="ARBA00022679"/>
    </source>
</evidence>
<comment type="similarity">
    <text evidence="3">Belongs to the N(4)/N(6)-methyltransferase family.</text>
</comment>
<dbReference type="GO" id="GO:0032259">
    <property type="term" value="P:methylation"/>
    <property type="evidence" value="ECO:0007669"/>
    <property type="project" value="UniProtKB-KW"/>
</dbReference>
<name>A0A073CW04_PLAA1</name>
<dbReference type="GO" id="GO:0008170">
    <property type="term" value="F:N-methyltransferase activity"/>
    <property type="evidence" value="ECO:0007669"/>
    <property type="project" value="InterPro"/>
</dbReference>
<keyword evidence="6" id="KW-1185">Reference proteome</keyword>
<dbReference type="PANTHER" id="PTHR13370:SF3">
    <property type="entry name" value="TRNA (GUANINE(10)-N2)-METHYLTRANSFERASE HOMOLOG"/>
    <property type="match status" value="1"/>
</dbReference>
<feature type="domain" description="DNA methylase N-4/N-6" evidence="4">
    <location>
        <begin position="158"/>
        <end position="300"/>
    </location>
</feature>
<organism evidence="5 6">
    <name type="scientific">Planktothrix agardhii (strain NIVA-CYA 126/8)</name>
    <dbReference type="NCBI Taxonomy" id="388467"/>
    <lineage>
        <taxon>Bacteria</taxon>
        <taxon>Bacillati</taxon>
        <taxon>Cyanobacteriota</taxon>
        <taxon>Cyanophyceae</taxon>
        <taxon>Oscillatoriophycideae</taxon>
        <taxon>Oscillatoriales</taxon>
        <taxon>Microcoleaceae</taxon>
        <taxon>Planktothrix</taxon>
    </lineage>
</organism>
<dbReference type="Proteomes" id="UP000027395">
    <property type="component" value="Chromosome"/>
</dbReference>
<dbReference type="AlphaFoldDB" id="A0A073CW04"/>
<dbReference type="InterPro" id="IPR001091">
    <property type="entry name" value="RM_Methyltransferase"/>
</dbReference>
<accession>A0A073CW04</accession>
<dbReference type="SUPFAM" id="SSF53335">
    <property type="entry name" value="S-adenosyl-L-methionine-dependent methyltransferases"/>
    <property type="match status" value="1"/>
</dbReference>
<gene>
    <name evidence="5" type="ORF">A19Y_3400</name>
</gene>
<sequence length="322" mass="37514">MKYLDSNAIYYGRSEHKMLEIEPDSVALSLWSPPYFVGKKYEKEETFESWQLMLRKVINNHALVLKPGGFIVINIADILCFKDGEMPKIQALNISNQKCKVTKEMVLEAREKYPDYNRYKLAKLLGCSEQTIDRRLNGNNIRGGKHQIQTRVKLVGHYLEQYAQDVGIYLYDKRVWVKDPAWANSQWTSNTLKAVSEYEDLYIFWKPGEYVIDRSKLSTQEWKEWGARGVWYINSVRSNDDHEAKFPEELATRIIRLFSAEGDLVIDPFMGSGTTAVAAMKMNRQYIGIEKEFCYVKLAEDRLKNLTPVQLELNLDYFKTIS</sequence>